<dbReference type="EMBL" id="NAJP01000002">
    <property type="protein sequence ID" value="TKA49084.1"/>
    <property type="molecule type" value="Genomic_DNA"/>
</dbReference>
<sequence>METAVPPGAVAASALVLIWSVVCLASSILLVYMLYSNGERGSYITLISIVVSVSTVASIIQQIYYACAWRTIKETAWEQAQASADLPSIAFGPLSTGLNLALFEIQYICYSINALLVLGWAIVLAKGVYNLRLQRFTRWEQMISTIYKVVAFVLPPVLIFISFAVKRDLDANLALNMVPIMGSFAVGGILIVATSIHYIRTRRRFASVQGSGSLHTAPSVSTARSGQPRSAKIQINKVLLLRFSIAFFVLAAFEVTVVGFAFTRTRSTSYLAKQAQPDYSTSTATTDIALFIPGVTQSLVAFLLFGTTAQFLKRYRDFFQSAPYFRRRRPSFSRTASGMDTWETLDPSGSTSTYQCTVTDIALSHPGKSVKANTSISVLHEDLDQGGNVAPPQTERSRDRGES</sequence>
<evidence type="ECO:0000256" key="2">
    <source>
        <dbReference type="SAM" id="Phobius"/>
    </source>
</evidence>
<dbReference type="OrthoDB" id="5287295at2759"/>
<proteinExistence type="predicted"/>
<name>A0A4U0VIT3_9PEZI</name>
<gene>
    <name evidence="3" type="ORF">B0A54_01160</name>
</gene>
<comment type="caution">
    <text evidence="3">The sequence shown here is derived from an EMBL/GenBank/DDBJ whole genome shotgun (WGS) entry which is preliminary data.</text>
</comment>
<dbReference type="Proteomes" id="UP000310066">
    <property type="component" value="Unassembled WGS sequence"/>
</dbReference>
<evidence type="ECO:0000313" key="4">
    <source>
        <dbReference type="Proteomes" id="UP000310066"/>
    </source>
</evidence>
<keyword evidence="2" id="KW-1133">Transmembrane helix</keyword>
<feature type="transmembrane region" description="Helical" evidence="2">
    <location>
        <begin position="42"/>
        <end position="64"/>
    </location>
</feature>
<accession>A0A4U0VIT3</accession>
<feature type="transmembrane region" description="Helical" evidence="2">
    <location>
        <begin position="146"/>
        <end position="165"/>
    </location>
</feature>
<feature type="region of interest" description="Disordered" evidence="1">
    <location>
        <begin position="381"/>
        <end position="403"/>
    </location>
</feature>
<keyword evidence="2" id="KW-0472">Membrane</keyword>
<protein>
    <submittedName>
        <fullName evidence="3">Uncharacterized protein</fullName>
    </submittedName>
</protein>
<feature type="transmembrane region" description="Helical" evidence="2">
    <location>
        <begin position="177"/>
        <end position="199"/>
    </location>
</feature>
<evidence type="ECO:0000313" key="3">
    <source>
        <dbReference type="EMBL" id="TKA49084.1"/>
    </source>
</evidence>
<feature type="transmembrane region" description="Helical" evidence="2">
    <location>
        <begin position="239"/>
        <end position="262"/>
    </location>
</feature>
<feature type="transmembrane region" description="Helical" evidence="2">
    <location>
        <begin position="105"/>
        <end position="125"/>
    </location>
</feature>
<feature type="transmembrane region" description="Helical" evidence="2">
    <location>
        <begin position="12"/>
        <end position="35"/>
    </location>
</feature>
<evidence type="ECO:0000256" key="1">
    <source>
        <dbReference type="SAM" id="MobiDB-lite"/>
    </source>
</evidence>
<feature type="transmembrane region" description="Helical" evidence="2">
    <location>
        <begin position="288"/>
        <end position="312"/>
    </location>
</feature>
<organism evidence="3 4">
    <name type="scientific">Friedmanniomyces endolithicus</name>
    <dbReference type="NCBI Taxonomy" id="329885"/>
    <lineage>
        <taxon>Eukaryota</taxon>
        <taxon>Fungi</taxon>
        <taxon>Dikarya</taxon>
        <taxon>Ascomycota</taxon>
        <taxon>Pezizomycotina</taxon>
        <taxon>Dothideomycetes</taxon>
        <taxon>Dothideomycetidae</taxon>
        <taxon>Mycosphaerellales</taxon>
        <taxon>Teratosphaeriaceae</taxon>
        <taxon>Friedmanniomyces</taxon>
    </lineage>
</organism>
<reference evidence="3 4" key="1">
    <citation type="submission" date="2017-03" db="EMBL/GenBank/DDBJ databases">
        <title>Genomes of endolithic fungi from Antarctica.</title>
        <authorList>
            <person name="Coleine C."/>
            <person name="Masonjones S."/>
            <person name="Stajich J.E."/>
        </authorList>
    </citation>
    <scope>NUCLEOTIDE SEQUENCE [LARGE SCALE GENOMIC DNA]</scope>
    <source>
        <strain evidence="3 4">CCFEE 5311</strain>
    </source>
</reference>
<keyword evidence="2" id="KW-0812">Transmembrane</keyword>
<dbReference type="AlphaFoldDB" id="A0A4U0VIT3"/>